<protein>
    <recommendedName>
        <fullName evidence="3">Ribbon-helix-helix protein CopG domain-containing protein</fullName>
    </recommendedName>
</protein>
<comment type="caution">
    <text evidence="1">The sequence shown here is derived from an EMBL/GenBank/DDBJ whole genome shotgun (WGS) entry which is preliminary data.</text>
</comment>
<name>A0A1G2SZT7_9BACT</name>
<evidence type="ECO:0000313" key="2">
    <source>
        <dbReference type="Proteomes" id="UP000178538"/>
    </source>
</evidence>
<accession>A0A1G2SZT7</accession>
<dbReference type="EMBL" id="MHVG01000018">
    <property type="protein sequence ID" value="OHA90557.1"/>
    <property type="molecule type" value="Genomic_DNA"/>
</dbReference>
<dbReference type="Proteomes" id="UP000178538">
    <property type="component" value="Unassembled WGS sequence"/>
</dbReference>
<reference evidence="1 2" key="1">
    <citation type="journal article" date="2016" name="Nat. Commun.">
        <title>Thousands of microbial genomes shed light on interconnected biogeochemical processes in an aquifer system.</title>
        <authorList>
            <person name="Anantharaman K."/>
            <person name="Brown C.T."/>
            <person name="Hug L.A."/>
            <person name="Sharon I."/>
            <person name="Castelle C.J."/>
            <person name="Probst A.J."/>
            <person name="Thomas B.C."/>
            <person name="Singh A."/>
            <person name="Wilkins M.J."/>
            <person name="Karaoz U."/>
            <person name="Brodie E.L."/>
            <person name="Williams K.H."/>
            <person name="Hubbard S.S."/>
            <person name="Banfield J.F."/>
        </authorList>
    </citation>
    <scope>NUCLEOTIDE SEQUENCE [LARGE SCALE GENOMIC DNA]</scope>
</reference>
<proteinExistence type="predicted"/>
<dbReference type="STRING" id="1802737.A2832_01005"/>
<sequence>MTKITVSVPITREHERLIKRRVESGLSATKAHAIRQALDKFLEEDWLESLRRAEADAEEGRIYFGDLDRLAKKVR</sequence>
<evidence type="ECO:0000313" key="1">
    <source>
        <dbReference type="EMBL" id="OHA90557.1"/>
    </source>
</evidence>
<evidence type="ECO:0008006" key="3">
    <source>
        <dbReference type="Google" id="ProtNLM"/>
    </source>
</evidence>
<dbReference type="AlphaFoldDB" id="A0A1G2SZT7"/>
<organism evidence="1 2">
    <name type="scientific">Candidatus Zambryskibacteria bacterium RIFCSPHIGHO2_01_FULL_44_22b</name>
    <dbReference type="NCBI Taxonomy" id="1802737"/>
    <lineage>
        <taxon>Bacteria</taxon>
        <taxon>Candidatus Zambryskiibacteriota</taxon>
    </lineage>
</organism>
<gene>
    <name evidence="1" type="ORF">A2832_01005</name>
</gene>